<organism evidence="2 3">
    <name type="scientific">Aquilegia coerulea</name>
    <name type="common">Rocky mountain columbine</name>
    <dbReference type="NCBI Taxonomy" id="218851"/>
    <lineage>
        <taxon>Eukaryota</taxon>
        <taxon>Viridiplantae</taxon>
        <taxon>Streptophyta</taxon>
        <taxon>Embryophyta</taxon>
        <taxon>Tracheophyta</taxon>
        <taxon>Spermatophyta</taxon>
        <taxon>Magnoliopsida</taxon>
        <taxon>Ranunculales</taxon>
        <taxon>Ranunculaceae</taxon>
        <taxon>Thalictroideae</taxon>
        <taxon>Aquilegia</taxon>
    </lineage>
</organism>
<gene>
    <name evidence="2" type="ORF">AQUCO_03400006v1</name>
</gene>
<feature type="region of interest" description="Disordered" evidence="1">
    <location>
        <begin position="196"/>
        <end position="217"/>
    </location>
</feature>
<dbReference type="Proteomes" id="UP000230069">
    <property type="component" value="Unassembled WGS sequence"/>
</dbReference>
<evidence type="ECO:0000313" key="3">
    <source>
        <dbReference type="Proteomes" id="UP000230069"/>
    </source>
</evidence>
<keyword evidence="3" id="KW-1185">Reference proteome</keyword>
<accession>A0A2G5CX15</accession>
<evidence type="ECO:0000256" key="1">
    <source>
        <dbReference type="SAM" id="MobiDB-lite"/>
    </source>
</evidence>
<reference evidence="2 3" key="1">
    <citation type="submission" date="2017-09" db="EMBL/GenBank/DDBJ databases">
        <title>WGS assembly of Aquilegia coerulea Goldsmith.</title>
        <authorList>
            <person name="Hodges S."/>
            <person name="Kramer E."/>
            <person name="Nordborg M."/>
            <person name="Tomkins J."/>
            <person name="Borevitz J."/>
            <person name="Derieg N."/>
            <person name="Yan J."/>
            <person name="Mihaltcheva S."/>
            <person name="Hayes R.D."/>
            <person name="Rokhsar D."/>
        </authorList>
    </citation>
    <scope>NUCLEOTIDE SEQUENCE [LARGE SCALE GENOMIC DNA]</scope>
    <source>
        <strain evidence="3">cv. Goldsmith</strain>
    </source>
</reference>
<dbReference type="InParanoid" id="A0A2G5CX15"/>
<proteinExistence type="predicted"/>
<dbReference type="EMBL" id="KZ305051">
    <property type="protein sequence ID" value="PIA35809.1"/>
    <property type="molecule type" value="Genomic_DNA"/>
</dbReference>
<name>A0A2G5CX15_AQUCA</name>
<sequence length="312" mass="33826">MFLLYWSSNVSYADNLLFFCSSKERPTLGGIESMHIDGQPHRKPVRHFRTQRPNVSPMEVDTPCISGSQVPRFSHTISQSAYSPVRSTVPSVATNPHRPNECVSQSEHLASRPLVSCFVTGSTSATHHPGYGTTRPPPSPPVVAHSSVIPHLASGTTRPPPSPVAIHSSAAPHIASGTTHSPSVIGSSESFSPCVVQPSLGGGQQHPSVRAKRSAEFDAGDDVKSKKNRYEYSFKMEGESCSFQLQVNDDSGIVGISELLKKLVEYDKALSMKRKLKESFDTDGVCLLCKATQTILKIEGEDNQLIHLKGHS</sequence>
<evidence type="ECO:0000313" key="2">
    <source>
        <dbReference type="EMBL" id="PIA35809.1"/>
    </source>
</evidence>
<dbReference type="AlphaFoldDB" id="A0A2G5CX15"/>
<protein>
    <submittedName>
        <fullName evidence="2">Uncharacterized protein</fullName>
    </submittedName>
</protein>